<accession>A0A7K6FKU6</accession>
<dbReference type="PROSITE" id="PS50836">
    <property type="entry name" value="DOMON"/>
    <property type="match status" value="1"/>
</dbReference>
<comment type="caution">
    <text evidence="3">The sequence shown here is derived from an EMBL/GenBank/DDBJ whole genome shotgun (WGS) entry which is preliminary data.</text>
</comment>
<organism evidence="3 4">
    <name type="scientific">Daphoenositta chrysoptera</name>
    <name type="common">varied sittella</name>
    <dbReference type="NCBI Taxonomy" id="254528"/>
    <lineage>
        <taxon>Eukaryota</taxon>
        <taxon>Metazoa</taxon>
        <taxon>Chordata</taxon>
        <taxon>Craniata</taxon>
        <taxon>Vertebrata</taxon>
        <taxon>Euteleostomi</taxon>
        <taxon>Archelosauria</taxon>
        <taxon>Archosauria</taxon>
        <taxon>Dinosauria</taxon>
        <taxon>Saurischia</taxon>
        <taxon>Theropoda</taxon>
        <taxon>Coelurosauria</taxon>
        <taxon>Aves</taxon>
        <taxon>Neognathae</taxon>
        <taxon>Neoaves</taxon>
        <taxon>Telluraves</taxon>
        <taxon>Australaves</taxon>
        <taxon>Passeriformes</taxon>
        <taxon>Corvoidea</taxon>
        <taxon>Pachycephalidae</taxon>
        <taxon>Daphoenositta</taxon>
    </lineage>
</organism>
<evidence type="ECO:0000256" key="1">
    <source>
        <dbReference type="SAM" id="SignalP"/>
    </source>
</evidence>
<feature type="non-terminal residue" evidence="3">
    <location>
        <position position="80"/>
    </location>
</feature>
<sequence>MLMFFSGIKRILFLLFLPFFSSGQPPPPLLRFPTILDPSSMFFLHWDHEEQELMRFELHIHTTGWVVPGFSPHGELLGSD</sequence>
<gene>
    <name evidence="3" type="primary">Moxd2</name>
    <name evidence="3" type="ORF">DAPCHR_R15407</name>
</gene>
<keyword evidence="1" id="KW-0732">Signal</keyword>
<feature type="non-terminal residue" evidence="3">
    <location>
        <position position="1"/>
    </location>
</feature>
<name>A0A7K6FKU6_9CORV</name>
<dbReference type="InterPro" id="IPR005018">
    <property type="entry name" value="DOMON_domain"/>
</dbReference>
<dbReference type="EMBL" id="VZRO01004846">
    <property type="protein sequence ID" value="NWV52130.1"/>
    <property type="molecule type" value="Genomic_DNA"/>
</dbReference>
<dbReference type="AlphaFoldDB" id="A0A7K6FKU6"/>
<feature type="chain" id="PRO_5029835165" evidence="1">
    <location>
        <begin position="24"/>
        <end position="80"/>
    </location>
</feature>
<feature type="domain" description="DOMON" evidence="2">
    <location>
        <begin position="40"/>
        <end position="80"/>
    </location>
</feature>
<keyword evidence="4" id="KW-1185">Reference proteome</keyword>
<feature type="signal peptide" evidence="1">
    <location>
        <begin position="1"/>
        <end position="23"/>
    </location>
</feature>
<reference evidence="3 4" key="1">
    <citation type="submission" date="2019-09" db="EMBL/GenBank/DDBJ databases">
        <title>Bird 10,000 Genomes (B10K) Project - Family phase.</title>
        <authorList>
            <person name="Zhang G."/>
        </authorList>
    </citation>
    <scope>NUCLEOTIDE SEQUENCE [LARGE SCALE GENOMIC DNA]</scope>
    <source>
        <strain evidence="3">B10K-DU-029-47</strain>
        <tissue evidence="3">Heart</tissue>
    </source>
</reference>
<evidence type="ECO:0000259" key="2">
    <source>
        <dbReference type="PROSITE" id="PS50836"/>
    </source>
</evidence>
<dbReference type="Proteomes" id="UP000557315">
    <property type="component" value="Unassembled WGS sequence"/>
</dbReference>
<proteinExistence type="predicted"/>
<evidence type="ECO:0000313" key="4">
    <source>
        <dbReference type="Proteomes" id="UP000557315"/>
    </source>
</evidence>
<protein>
    <submittedName>
        <fullName evidence="3">MOXD2 protein</fullName>
    </submittedName>
</protein>
<evidence type="ECO:0000313" key="3">
    <source>
        <dbReference type="EMBL" id="NWV52130.1"/>
    </source>
</evidence>